<keyword evidence="4 6" id="KW-1133">Transmembrane helix</keyword>
<feature type="transmembrane region" description="Helical" evidence="6">
    <location>
        <begin position="72"/>
        <end position="99"/>
    </location>
</feature>
<evidence type="ECO:0000256" key="6">
    <source>
        <dbReference type="SAM" id="Phobius"/>
    </source>
</evidence>
<dbReference type="PANTHER" id="PTHR47089">
    <property type="entry name" value="ABC TRANSPORTER, PERMEASE PROTEIN"/>
    <property type="match status" value="1"/>
</dbReference>
<evidence type="ECO:0000313" key="8">
    <source>
        <dbReference type="Proteomes" id="UP001597285"/>
    </source>
</evidence>
<proteinExistence type="predicted"/>
<dbReference type="Proteomes" id="UP001597285">
    <property type="component" value="Unassembled WGS sequence"/>
</dbReference>
<dbReference type="InterPro" id="IPR001851">
    <property type="entry name" value="ABC_transp_permease"/>
</dbReference>
<gene>
    <name evidence="7" type="ORF">ACFSBK_10180</name>
</gene>
<dbReference type="PANTHER" id="PTHR47089:SF1">
    <property type="entry name" value="GUANOSINE ABC TRANSPORTER PERMEASE PROTEIN NUPP"/>
    <property type="match status" value="1"/>
</dbReference>
<feature type="transmembrane region" description="Helical" evidence="6">
    <location>
        <begin position="192"/>
        <end position="210"/>
    </location>
</feature>
<dbReference type="CDD" id="cd06580">
    <property type="entry name" value="TM_PBP1_transp_TpRbsC_like"/>
    <property type="match status" value="1"/>
</dbReference>
<dbReference type="EMBL" id="JBHUFF010000018">
    <property type="protein sequence ID" value="MFD1800211.1"/>
    <property type="molecule type" value="Genomic_DNA"/>
</dbReference>
<reference evidence="8" key="1">
    <citation type="journal article" date="2019" name="Int. J. Syst. Evol. Microbiol.">
        <title>The Global Catalogue of Microorganisms (GCM) 10K type strain sequencing project: providing services to taxonomists for standard genome sequencing and annotation.</title>
        <authorList>
            <consortium name="The Broad Institute Genomics Platform"/>
            <consortium name="The Broad Institute Genome Sequencing Center for Infectious Disease"/>
            <person name="Wu L."/>
            <person name="Ma J."/>
        </authorList>
    </citation>
    <scope>NUCLEOTIDE SEQUENCE [LARGE SCALE GENOMIC DNA]</scope>
    <source>
        <strain evidence="8">KCTC 42143</strain>
    </source>
</reference>
<keyword evidence="3 6" id="KW-0812">Transmembrane</keyword>
<sequence length="354" mass="37623">MNNKGKWNNILVPLLSVVLGLVLGALIMFAFGYDPIAGYQSMIKGAFGNSFYIGETLRQATPLVFTALGFSVAYTAGFFNIGVAGQALLGWLCSVWFALTFPELPGLLLLFLSLVVGAVAGAIWAGIAGFLRAYFNTSEVIVTIMLNYTALYTTNYLIRNVLTNASDTTSRIPAGASLRVEWLTTLTKNSTLHAGIFIALFMAVVVWILMKKTTSGFEIRAVGLNPFASKYAGMSTKRNIIVSMLISGALAGLGGAMEGMGTFQNIFVQGAMPTIGFDGMAVALLGLGNPVGILFSALLFGALKIGGNSMPLMAGVPTEVVDIVIASIIFFVGANYLIRFFIDKRARVNKGGVK</sequence>
<dbReference type="RefSeq" id="WP_058920129.1">
    <property type="nucleotide sequence ID" value="NZ_JBHSQC010000006.1"/>
</dbReference>
<accession>A0ABW4NPM0</accession>
<keyword evidence="2" id="KW-1003">Cell membrane</keyword>
<evidence type="ECO:0000256" key="1">
    <source>
        <dbReference type="ARBA" id="ARBA00004651"/>
    </source>
</evidence>
<feature type="transmembrane region" description="Helical" evidence="6">
    <location>
        <begin position="282"/>
        <end position="303"/>
    </location>
</feature>
<feature type="transmembrane region" description="Helical" evidence="6">
    <location>
        <begin position="12"/>
        <end position="33"/>
    </location>
</feature>
<protein>
    <submittedName>
        <fullName evidence="7">ABC transporter permease</fullName>
    </submittedName>
</protein>
<organism evidence="7 8">
    <name type="scientific">Carnobacterium antarcticum</name>
    <dbReference type="NCBI Taxonomy" id="2126436"/>
    <lineage>
        <taxon>Bacteria</taxon>
        <taxon>Bacillati</taxon>
        <taxon>Bacillota</taxon>
        <taxon>Bacilli</taxon>
        <taxon>Lactobacillales</taxon>
        <taxon>Carnobacteriaceae</taxon>
        <taxon>Carnobacterium</taxon>
    </lineage>
</organism>
<feature type="transmembrane region" description="Helical" evidence="6">
    <location>
        <begin position="106"/>
        <end position="127"/>
    </location>
</feature>
<evidence type="ECO:0000256" key="3">
    <source>
        <dbReference type="ARBA" id="ARBA00022692"/>
    </source>
</evidence>
<comment type="caution">
    <text evidence="7">The sequence shown here is derived from an EMBL/GenBank/DDBJ whole genome shotgun (WGS) entry which is preliminary data.</text>
</comment>
<evidence type="ECO:0000256" key="5">
    <source>
        <dbReference type="ARBA" id="ARBA00023136"/>
    </source>
</evidence>
<dbReference type="Pfam" id="PF02653">
    <property type="entry name" value="BPD_transp_2"/>
    <property type="match status" value="1"/>
</dbReference>
<evidence type="ECO:0000256" key="2">
    <source>
        <dbReference type="ARBA" id="ARBA00022475"/>
    </source>
</evidence>
<name>A0ABW4NPM0_9LACT</name>
<keyword evidence="8" id="KW-1185">Reference proteome</keyword>
<evidence type="ECO:0000313" key="7">
    <source>
        <dbReference type="EMBL" id="MFD1800211.1"/>
    </source>
</evidence>
<feature type="transmembrane region" description="Helical" evidence="6">
    <location>
        <begin position="323"/>
        <end position="342"/>
    </location>
</feature>
<comment type="subcellular location">
    <subcellularLocation>
        <location evidence="1">Cell membrane</location>
        <topology evidence="1">Multi-pass membrane protein</topology>
    </subcellularLocation>
</comment>
<keyword evidence="5 6" id="KW-0472">Membrane</keyword>
<evidence type="ECO:0000256" key="4">
    <source>
        <dbReference type="ARBA" id="ARBA00022989"/>
    </source>
</evidence>